<organism evidence="6 7">
    <name type="scientific">Claveliimonas bilis</name>
    <dbReference type="NCBI Taxonomy" id="3028070"/>
    <lineage>
        <taxon>Bacteria</taxon>
        <taxon>Bacillati</taxon>
        <taxon>Bacillota</taxon>
        <taxon>Clostridia</taxon>
        <taxon>Lachnospirales</taxon>
        <taxon>Lachnospiraceae</taxon>
        <taxon>Claveliimonas</taxon>
    </lineage>
</organism>
<evidence type="ECO:0000256" key="4">
    <source>
        <dbReference type="ARBA" id="ARBA00022982"/>
    </source>
</evidence>
<accession>A0ABN6YU81</accession>
<dbReference type="Gene3D" id="3.40.50.620">
    <property type="entry name" value="HUPs"/>
    <property type="match status" value="1"/>
</dbReference>
<dbReference type="InterPro" id="IPR012255">
    <property type="entry name" value="ETF_b"/>
</dbReference>
<keyword evidence="4" id="KW-0249">Electron transport</keyword>
<gene>
    <name evidence="6" type="ORF">Lac1_03710</name>
</gene>
<evidence type="ECO:0000313" key="6">
    <source>
        <dbReference type="EMBL" id="BDZ76188.1"/>
    </source>
</evidence>
<dbReference type="SUPFAM" id="SSF52402">
    <property type="entry name" value="Adenine nucleotide alpha hydrolases-like"/>
    <property type="match status" value="1"/>
</dbReference>
<dbReference type="Pfam" id="PF01012">
    <property type="entry name" value="ETF"/>
    <property type="match status" value="1"/>
</dbReference>
<evidence type="ECO:0000256" key="1">
    <source>
        <dbReference type="ARBA" id="ARBA00007557"/>
    </source>
</evidence>
<dbReference type="SMART" id="SM00893">
    <property type="entry name" value="ETF"/>
    <property type="match status" value="1"/>
</dbReference>
<evidence type="ECO:0000313" key="7">
    <source>
        <dbReference type="Proteomes" id="UP001305815"/>
    </source>
</evidence>
<evidence type="ECO:0000256" key="3">
    <source>
        <dbReference type="ARBA" id="ARBA00022448"/>
    </source>
</evidence>
<sequence length="261" mass="29371">MKILVTFKVIPDLDQMSAGDYCADERMMVDTSFVRTILNCFDESGLEFGLRLSDEAESLNLVVETTALTVAEKQAELYLKTLAALKYSHTVCVNAEGRDIRFEPESVAESVYRYCKEHPQDYIIMGNQAAPGNNGLTPKILAEKLGVLLLENVIDLHVKEDGELEVTTEEEDGVYVQEISAPAILSIGNAVISKLRVPTLKARMASKEKESEFLKMPEQSERRKKTLVSLKYVNRERAGEILEGDEGLRIFAEKYEKNKRE</sequence>
<dbReference type="Proteomes" id="UP001305815">
    <property type="component" value="Chromosome"/>
</dbReference>
<comment type="similarity">
    <text evidence="1">Belongs to the ETF beta-subunit/FixA family.</text>
</comment>
<evidence type="ECO:0000256" key="2">
    <source>
        <dbReference type="ARBA" id="ARBA00011355"/>
    </source>
</evidence>
<evidence type="ECO:0000259" key="5">
    <source>
        <dbReference type="SMART" id="SM00893"/>
    </source>
</evidence>
<proteinExistence type="inferred from homology"/>
<dbReference type="EMBL" id="AP027742">
    <property type="protein sequence ID" value="BDZ76188.1"/>
    <property type="molecule type" value="Genomic_DNA"/>
</dbReference>
<dbReference type="InterPro" id="IPR014730">
    <property type="entry name" value="ETF_a/b_N"/>
</dbReference>
<dbReference type="InterPro" id="IPR014729">
    <property type="entry name" value="Rossmann-like_a/b/a_fold"/>
</dbReference>
<comment type="subunit">
    <text evidence="2">Heterodimer of an alpha and a beta subunit.</text>
</comment>
<dbReference type="RefSeq" id="WP_316266107.1">
    <property type="nucleotide sequence ID" value="NZ_AP027742.1"/>
</dbReference>
<keyword evidence="7" id="KW-1185">Reference proteome</keyword>
<reference evidence="7" key="1">
    <citation type="journal article" date="2023" name="Int. J. Syst. Evol. Microbiol.">
        <title>Claveliimonas bilis gen. nov., sp. nov., deoxycholic acid-producing bacteria isolated from human faeces, and reclassification of Sellimonas monacensis Zenner et al. 2021 as Claveliimonas monacensis comb. nov.</title>
        <authorList>
            <person name="Hisatomi A."/>
            <person name="Kastawa N.W.E.P.G."/>
            <person name="Song I."/>
            <person name="Ohkuma M."/>
            <person name="Fukiya S."/>
            <person name="Sakamoto M."/>
        </authorList>
    </citation>
    <scope>NUCLEOTIDE SEQUENCE [LARGE SCALE GENOMIC DNA]</scope>
    <source>
        <strain evidence="7">12BBH14</strain>
    </source>
</reference>
<dbReference type="PANTHER" id="PTHR21294">
    <property type="entry name" value="ELECTRON TRANSFER FLAVOPROTEIN BETA-SUBUNIT"/>
    <property type="match status" value="1"/>
</dbReference>
<feature type="domain" description="Electron transfer flavoprotein alpha/beta-subunit N-terminal" evidence="5">
    <location>
        <begin position="26"/>
        <end position="217"/>
    </location>
</feature>
<name>A0ABN6YU81_9FIRM</name>
<dbReference type="PANTHER" id="PTHR21294:SF8">
    <property type="entry name" value="ELECTRON TRANSFER FLAVOPROTEIN SUBUNIT BETA"/>
    <property type="match status" value="1"/>
</dbReference>
<keyword evidence="3" id="KW-0813">Transport</keyword>
<protein>
    <recommendedName>
        <fullName evidence="5">Electron transfer flavoprotein alpha/beta-subunit N-terminal domain-containing protein</fullName>
    </recommendedName>
</protein>